<gene>
    <name evidence="2" type="ORF">SCE1572_25870</name>
</gene>
<dbReference type="EMBL" id="CP003969">
    <property type="protein sequence ID" value="AGP37609.1"/>
    <property type="molecule type" value="Genomic_DNA"/>
</dbReference>
<name>S4XYQ3_SORCE</name>
<evidence type="ECO:0000256" key="1">
    <source>
        <dbReference type="SAM" id="MobiDB-lite"/>
    </source>
</evidence>
<dbReference type="PATRIC" id="fig|1254432.3.peg.5862"/>
<evidence type="ECO:0000313" key="3">
    <source>
        <dbReference type="Proteomes" id="UP000014803"/>
    </source>
</evidence>
<dbReference type="HOGENOM" id="CLU_1234352_0_0_7"/>
<dbReference type="KEGG" id="scu:SCE1572_25870"/>
<dbReference type="Proteomes" id="UP000014803">
    <property type="component" value="Chromosome"/>
</dbReference>
<protein>
    <submittedName>
        <fullName evidence="2">Uncharacterized protein</fullName>
    </submittedName>
</protein>
<dbReference type="AlphaFoldDB" id="S4XYQ3"/>
<feature type="compositionally biased region" description="Low complexity" evidence="1">
    <location>
        <begin position="210"/>
        <end position="224"/>
    </location>
</feature>
<reference evidence="2 3" key="1">
    <citation type="journal article" date="2013" name="Sci. Rep.">
        <title>Extraordinary expansion of a Sorangium cellulosum genome from an alkaline milieu.</title>
        <authorList>
            <person name="Han K."/>
            <person name="Li Z.F."/>
            <person name="Peng R."/>
            <person name="Zhu L.P."/>
            <person name="Zhou T."/>
            <person name="Wang L.G."/>
            <person name="Li S.G."/>
            <person name="Zhang X.B."/>
            <person name="Hu W."/>
            <person name="Wu Z.H."/>
            <person name="Qin N."/>
            <person name="Li Y.Z."/>
        </authorList>
    </citation>
    <scope>NUCLEOTIDE SEQUENCE [LARGE SCALE GENOMIC DNA]</scope>
    <source>
        <strain evidence="2 3">So0157-2</strain>
    </source>
</reference>
<evidence type="ECO:0000313" key="2">
    <source>
        <dbReference type="EMBL" id="AGP37609.1"/>
    </source>
</evidence>
<sequence>MPDCGFPSSAAFCGGFTDGTRTGGGTTGGSALVGAGGTGLFDGRAGAVTGGSTDCRECGGTTGGRVPGLTEGGIGGGSEPGLVPFTGTGGGSEPGLVPFADTGGGGSSGEAIPPGSVTAGAGGGGTAGTLGGGGTAAPTRVRWRVGGEGGTSAGLVARDDFLASPSKTSRSLPPLLSAMFENSSGHAAPFAAASEKRSRLRRAMSVMWKSGPSSRASSESPARP</sequence>
<accession>S4XYQ3</accession>
<proteinExistence type="predicted"/>
<feature type="region of interest" description="Disordered" evidence="1">
    <location>
        <begin position="204"/>
        <end position="224"/>
    </location>
</feature>
<organism evidence="2 3">
    <name type="scientific">Sorangium cellulosum So0157-2</name>
    <dbReference type="NCBI Taxonomy" id="1254432"/>
    <lineage>
        <taxon>Bacteria</taxon>
        <taxon>Pseudomonadati</taxon>
        <taxon>Myxococcota</taxon>
        <taxon>Polyangia</taxon>
        <taxon>Polyangiales</taxon>
        <taxon>Polyangiaceae</taxon>
        <taxon>Sorangium</taxon>
    </lineage>
</organism>